<feature type="compositionally biased region" description="Low complexity" evidence="1">
    <location>
        <begin position="51"/>
        <end position="76"/>
    </location>
</feature>
<protein>
    <submittedName>
        <fullName evidence="3">Uncharacterized protein</fullName>
    </submittedName>
</protein>
<organism evidence="3">
    <name type="scientific">Lygus hesperus</name>
    <name type="common">Western plant bug</name>
    <dbReference type="NCBI Taxonomy" id="30085"/>
    <lineage>
        <taxon>Eukaryota</taxon>
        <taxon>Metazoa</taxon>
        <taxon>Ecdysozoa</taxon>
        <taxon>Arthropoda</taxon>
        <taxon>Hexapoda</taxon>
        <taxon>Insecta</taxon>
        <taxon>Pterygota</taxon>
        <taxon>Neoptera</taxon>
        <taxon>Paraneoptera</taxon>
        <taxon>Hemiptera</taxon>
        <taxon>Heteroptera</taxon>
        <taxon>Panheteroptera</taxon>
        <taxon>Cimicomorpha</taxon>
        <taxon>Miridae</taxon>
        <taxon>Mirini</taxon>
        <taxon>Lygus</taxon>
    </lineage>
</organism>
<reference evidence="3" key="1">
    <citation type="submission" date="2014-09" db="EMBL/GenBank/DDBJ databases">
        <authorList>
            <person name="Magalhaes I.L.F."/>
            <person name="Oliveira U."/>
            <person name="Santos F.R."/>
            <person name="Vidigal T.H.D.A."/>
            <person name="Brescovit A.D."/>
            <person name="Santos A.J."/>
        </authorList>
    </citation>
    <scope>NUCLEOTIDE SEQUENCE</scope>
</reference>
<keyword evidence="2" id="KW-0732">Signal</keyword>
<dbReference type="AlphaFoldDB" id="A0A0K8SPY4"/>
<accession>A0A0K8SPY4</accession>
<feature type="signal peptide" evidence="2">
    <location>
        <begin position="1"/>
        <end position="18"/>
    </location>
</feature>
<name>A0A0K8SPY4_LYGHE</name>
<evidence type="ECO:0000313" key="3">
    <source>
        <dbReference type="EMBL" id="JAG55351.1"/>
    </source>
</evidence>
<feature type="region of interest" description="Disordered" evidence="1">
    <location>
        <begin position="40"/>
        <end position="107"/>
    </location>
</feature>
<evidence type="ECO:0000256" key="2">
    <source>
        <dbReference type="SAM" id="SignalP"/>
    </source>
</evidence>
<evidence type="ECO:0000256" key="1">
    <source>
        <dbReference type="SAM" id="MobiDB-lite"/>
    </source>
</evidence>
<sequence>MKIVLLLLIAVVVALSDAKPSERSLTPNVALPFPYWIPIPGMGGREDGRGSTTASDDSTSATTAASGEEVASAASDESSELGVHDAPSSDEASDSDTSDGEASDSEV</sequence>
<feature type="non-terminal residue" evidence="3">
    <location>
        <position position="107"/>
    </location>
</feature>
<proteinExistence type="predicted"/>
<feature type="chain" id="PRO_5005519548" evidence="2">
    <location>
        <begin position="19"/>
        <end position="107"/>
    </location>
</feature>
<feature type="compositionally biased region" description="Acidic residues" evidence="1">
    <location>
        <begin position="91"/>
        <end position="107"/>
    </location>
</feature>
<dbReference type="EMBL" id="GBRD01010473">
    <property type="protein sequence ID" value="JAG55351.1"/>
    <property type="molecule type" value="Transcribed_RNA"/>
</dbReference>